<comment type="caution">
    <text evidence="1">The sequence shown here is derived from an EMBL/GenBank/DDBJ whole genome shotgun (WGS) entry which is preliminary data.</text>
</comment>
<dbReference type="SUPFAM" id="SSF53335">
    <property type="entry name" value="S-adenosyl-L-methionine-dependent methyltransferases"/>
    <property type="match status" value="1"/>
</dbReference>
<reference evidence="1" key="1">
    <citation type="journal article" date="2015" name="Nature">
        <title>Complex archaea that bridge the gap between prokaryotes and eukaryotes.</title>
        <authorList>
            <person name="Spang A."/>
            <person name="Saw J.H."/>
            <person name="Jorgensen S.L."/>
            <person name="Zaremba-Niedzwiedzka K."/>
            <person name="Martijn J."/>
            <person name="Lind A.E."/>
            <person name="van Eijk R."/>
            <person name="Schleper C."/>
            <person name="Guy L."/>
            <person name="Ettema T.J."/>
        </authorList>
    </citation>
    <scope>NUCLEOTIDE SEQUENCE</scope>
</reference>
<accession>A0A0F9TPR4</accession>
<dbReference type="Gene3D" id="3.40.50.150">
    <property type="entry name" value="Vaccinia Virus protein VP39"/>
    <property type="match status" value="1"/>
</dbReference>
<dbReference type="Pfam" id="PF13489">
    <property type="entry name" value="Methyltransf_23"/>
    <property type="match status" value="1"/>
</dbReference>
<dbReference type="PANTHER" id="PTHR43861">
    <property type="entry name" value="TRANS-ACONITATE 2-METHYLTRANSFERASE-RELATED"/>
    <property type="match status" value="1"/>
</dbReference>
<organism evidence="1">
    <name type="scientific">marine sediment metagenome</name>
    <dbReference type="NCBI Taxonomy" id="412755"/>
    <lineage>
        <taxon>unclassified sequences</taxon>
        <taxon>metagenomes</taxon>
        <taxon>ecological metagenomes</taxon>
    </lineage>
</organism>
<dbReference type="EMBL" id="LAZR01000191">
    <property type="protein sequence ID" value="KKN83060.1"/>
    <property type="molecule type" value="Genomic_DNA"/>
</dbReference>
<gene>
    <name evidence="1" type="ORF">LCGC14_0303260</name>
</gene>
<proteinExistence type="predicted"/>
<name>A0A0F9TPR4_9ZZZZ</name>
<dbReference type="AlphaFoldDB" id="A0A0F9TPR4"/>
<dbReference type="InterPro" id="IPR029063">
    <property type="entry name" value="SAM-dependent_MTases_sf"/>
</dbReference>
<evidence type="ECO:0000313" key="1">
    <source>
        <dbReference type="EMBL" id="KKN83060.1"/>
    </source>
</evidence>
<evidence type="ECO:0008006" key="2">
    <source>
        <dbReference type="Google" id="ProtNLM"/>
    </source>
</evidence>
<sequence>MSDCHLNTYYSNNKPDGVSRYNTIPKERVYGKILDIGCSDGIAQINSRHGEYFKSENYLGLEPASERAEHAIHMGLNVLLTTIDNYDMAQKFDLIIMNEVIAHIDYEEWAELFKKLKSLLNKGGTICITTIANEKFQDAGNVHRYHHHVVMDITDDMILEHLPSATIIKIPAWHAFKQKDESFLWALGRWVKRIITRHPAVGLIFPARREKMYLYR</sequence>
<dbReference type="CDD" id="cd02440">
    <property type="entry name" value="AdoMet_MTases"/>
    <property type="match status" value="1"/>
</dbReference>
<protein>
    <recommendedName>
        <fullName evidence="2">Methyltransferase type 11 domain-containing protein</fullName>
    </recommendedName>
</protein>